<dbReference type="InterPro" id="IPR018171">
    <property type="entry name" value="Pept_tRNA_hydro_CS"/>
</dbReference>
<dbReference type="STRING" id="1451189.CFAL_08425"/>
<evidence type="ECO:0000313" key="12">
    <source>
        <dbReference type="EMBL" id="RIX36662.1"/>
    </source>
</evidence>
<dbReference type="CDD" id="cd00462">
    <property type="entry name" value="PTH"/>
    <property type="match status" value="1"/>
</dbReference>
<evidence type="ECO:0000256" key="1">
    <source>
        <dbReference type="ARBA" id="ARBA00013260"/>
    </source>
</evidence>
<comment type="subcellular location">
    <subcellularLocation>
        <location evidence="8">Cytoplasm</location>
    </subcellularLocation>
</comment>
<feature type="region of interest" description="Disordered" evidence="11">
    <location>
        <begin position="19"/>
        <end position="43"/>
    </location>
</feature>
<dbReference type="PANTHER" id="PTHR17224:SF1">
    <property type="entry name" value="PEPTIDYL-TRNA HYDROLASE"/>
    <property type="match status" value="1"/>
</dbReference>
<dbReference type="HAMAP" id="MF_00083">
    <property type="entry name" value="Pept_tRNA_hydro_bact"/>
    <property type="match status" value="1"/>
</dbReference>
<evidence type="ECO:0000313" key="13">
    <source>
        <dbReference type="Proteomes" id="UP000285278"/>
    </source>
</evidence>
<keyword evidence="8" id="KW-0963">Cytoplasm</keyword>
<dbReference type="GO" id="GO:0000049">
    <property type="term" value="F:tRNA binding"/>
    <property type="evidence" value="ECO:0007669"/>
    <property type="project" value="UniProtKB-UniRule"/>
</dbReference>
<evidence type="ECO:0000256" key="5">
    <source>
        <dbReference type="ARBA" id="ARBA00038063"/>
    </source>
</evidence>
<dbReference type="NCBIfam" id="TIGR00447">
    <property type="entry name" value="pth"/>
    <property type="match status" value="1"/>
</dbReference>
<protein>
    <recommendedName>
        <fullName evidence="7 8">Peptidyl-tRNA hydrolase</fullName>
        <shortName evidence="8">Pth</shortName>
        <ecNumber evidence="1 8">3.1.1.29</ecNumber>
    </recommendedName>
</protein>
<evidence type="ECO:0000256" key="6">
    <source>
        <dbReference type="ARBA" id="ARBA00048707"/>
    </source>
</evidence>
<evidence type="ECO:0000256" key="10">
    <source>
        <dbReference type="RuleBase" id="RU004320"/>
    </source>
</evidence>
<comment type="caution">
    <text evidence="12">The sequence shown here is derived from an EMBL/GenBank/DDBJ whole genome shotgun (WGS) entry which is preliminary data.</text>
</comment>
<comment type="similarity">
    <text evidence="5 8 10">Belongs to the PTH family.</text>
</comment>
<feature type="binding site" evidence="8">
    <location>
        <position position="115"/>
    </location>
    <ligand>
        <name>tRNA</name>
        <dbReference type="ChEBI" id="CHEBI:17843"/>
    </ligand>
</feature>
<feature type="compositionally biased region" description="Gly residues" evidence="11">
    <location>
        <begin position="25"/>
        <end position="36"/>
    </location>
</feature>
<dbReference type="Proteomes" id="UP000285278">
    <property type="component" value="Unassembled WGS sequence"/>
</dbReference>
<name>A0A418Q9P2_9CORY</name>
<feature type="binding site" evidence="8">
    <location>
        <position position="164"/>
    </location>
    <ligand>
        <name>tRNA</name>
        <dbReference type="ChEBI" id="CHEBI:17843"/>
    </ligand>
</feature>
<dbReference type="GO" id="GO:0004045">
    <property type="term" value="F:peptidyl-tRNA hydrolase activity"/>
    <property type="evidence" value="ECO:0007669"/>
    <property type="project" value="UniProtKB-UniRule"/>
</dbReference>
<comment type="catalytic activity">
    <reaction evidence="6 8 9">
        <text>an N-acyl-L-alpha-aminoacyl-tRNA + H2O = an N-acyl-L-amino acid + a tRNA + H(+)</text>
        <dbReference type="Rhea" id="RHEA:54448"/>
        <dbReference type="Rhea" id="RHEA-COMP:10123"/>
        <dbReference type="Rhea" id="RHEA-COMP:13883"/>
        <dbReference type="ChEBI" id="CHEBI:15377"/>
        <dbReference type="ChEBI" id="CHEBI:15378"/>
        <dbReference type="ChEBI" id="CHEBI:59874"/>
        <dbReference type="ChEBI" id="CHEBI:78442"/>
        <dbReference type="ChEBI" id="CHEBI:138191"/>
        <dbReference type="EC" id="3.1.1.29"/>
    </reaction>
</comment>
<organism evidence="12 13">
    <name type="scientific">Corynebacterium falsenii</name>
    <dbReference type="NCBI Taxonomy" id="108486"/>
    <lineage>
        <taxon>Bacteria</taxon>
        <taxon>Bacillati</taxon>
        <taxon>Actinomycetota</taxon>
        <taxon>Actinomycetes</taxon>
        <taxon>Mycobacteriales</taxon>
        <taxon>Corynebacteriaceae</taxon>
        <taxon>Corynebacterium</taxon>
    </lineage>
</organism>
<evidence type="ECO:0000256" key="2">
    <source>
        <dbReference type="ARBA" id="ARBA00022555"/>
    </source>
</evidence>
<evidence type="ECO:0000256" key="4">
    <source>
        <dbReference type="ARBA" id="ARBA00022884"/>
    </source>
</evidence>
<dbReference type="AlphaFoldDB" id="A0A418Q9P2"/>
<feature type="binding site" evidence="8">
    <location>
        <position position="113"/>
    </location>
    <ligand>
        <name>tRNA</name>
        <dbReference type="ChEBI" id="CHEBI:17843"/>
    </ligand>
</feature>
<comment type="function">
    <text evidence="8">Catalyzes the release of premature peptidyl moieties from peptidyl-tRNA molecules trapped in stalled 50S ribosomal subunits, and thus maintains levels of free tRNAs and 50S ribosomes.</text>
</comment>
<dbReference type="Pfam" id="PF01195">
    <property type="entry name" value="Pept_tRNA_hydro"/>
    <property type="match status" value="1"/>
</dbReference>
<dbReference type="PROSITE" id="PS01195">
    <property type="entry name" value="PEPT_TRNA_HYDROL_1"/>
    <property type="match status" value="1"/>
</dbReference>
<dbReference type="SUPFAM" id="SSF53178">
    <property type="entry name" value="Peptidyl-tRNA hydrolase-like"/>
    <property type="match status" value="1"/>
</dbReference>
<keyword evidence="4 8" id="KW-0694">RNA-binding</keyword>
<evidence type="ECO:0000256" key="7">
    <source>
        <dbReference type="ARBA" id="ARBA00050038"/>
    </source>
</evidence>
<dbReference type="PROSITE" id="PS01196">
    <property type="entry name" value="PEPT_TRNA_HYDROL_2"/>
    <property type="match status" value="1"/>
</dbReference>
<comment type="function">
    <text evidence="8">Hydrolyzes ribosome-free peptidyl-tRNAs (with 1 or more amino acids incorporated), which drop off the ribosome during protein synthesis, or as a result of ribosome stalling.</text>
</comment>
<keyword evidence="3 8" id="KW-0378">Hydrolase</keyword>
<evidence type="ECO:0000256" key="3">
    <source>
        <dbReference type="ARBA" id="ARBA00022801"/>
    </source>
</evidence>
<dbReference type="GO" id="GO:0005737">
    <property type="term" value="C:cytoplasm"/>
    <property type="evidence" value="ECO:0007669"/>
    <property type="project" value="UniProtKB-SubCell"/>
</dbReference>
<feature type="site" description="Stabilizes the basic form of H active site to accept a proton" evidence="8">
    <location>
        <position position="143"/>
    </location>
</feature>
<dbReference type="OrthoDB" id="9800507at2"/>
<feature type="active site" description="Proton acceptor" evidence="8">
    <location>
        <position position="67"/>
    </location>
</feature>
<dbReference type="GO" id="GO:0006515">
    <property type="term" value="P:protein quality control for misfolded or incompletely synthesized proteins"/>
    <property type="evidence" value="ECO:0007669"/>
    <property type="project" value="UniProtKB-UniRule"/>
</dbReference>
<dbReference type="EC" id="3.1.1.29" evidence="1 8"/>
<feature type="site" description="Discriminates between blocked and unblocked aminoacyl-tRNA" evidence="8">
    <location>
        <position position="57"/>
    </location>
</feature>
<sequence length="239" mass="25214">MSRISHFFNRLFSRSSHHATAAEAGGEGAGSPGGSRTGSRRSIDAPQGTWLVIGLGNPGPEYAATRHNIGYMAIDELLERHSATLQPVRNHPASAATITLGDAQVIVARSSTYMNDSGDAVHALADSAGIAPEHNDHIIVIHDELDLPAGKVRVKKGGGENGHNGLKSTTERLGTRDYLRIRMGIGRPPQGTGVVDYVLAPFDEDDSAWLTSCITTAADAVGILVEQGLGAAQNQIHSR</sequence>
<dbReference type="InterPro" id="IPR036416">
    <property type="entry name" value="Pept_tRNA_hydro_sf"/>
</dbReference>
<dbReference type="RefSeq" id="WP_119664045.1">
    <property type="nucleotide sequence ID" value="NZ_JAQPSN010000020.1"/>
</dbReference>
<dbReference type="FunFam" id="3.40.50.1470:FF:000001">
    <property type="entry name" value="Peptidyl-tRNA hydrolase"/>
    <property type="match status" value="1"/>
</dbReference>
<comment type="subunit">
    <text evidence="8">Monomer.</text>
</comment>
<keyword evidence="13" id="KW-1185">Reference proteome</keyword>
<gene>
    <name evidence="8" type="primary">pth</name>
    <name evidence="12" type="ORF">D3M95_00120</name>
</gene>
<keyword evidence="2 8" id="KW-0820">tRNA-binding</keyword>
<dbReference type="EMBL" id="QXJK01000001">
    <property type="protein sequence ID" value="RIX36662.1"/>
    <property type="molecule type" value="Genomic_DNA"/>
</dbReference>
<reference evidence="12 13" key="1">
    <citation type="submission" date="2018-09" db="EMBL/GenBank/DDBJ databases">
        <title>Optimization and identification of Corynebacterium falsenii FN1-14 from fish paste.</title>
        <authorList>
            <person name="Daroonpunt R."/>
            <person name="Tanasupawat S."/>
        </authorList>
    </citation>
    <scope>NUCLEOTIDE SEQUENCE [LARGE SCALE GENOMIC DNA]</scope>
    <source>
        <strain evidence="12 13">FN1-14</strain>
    </source>
</reference>
<dbReference type="PANTHER" id="PTHR17224">
    <property type="entry name" value="PEPTIDYL-TRNA HYDROLASE"/>
    <property type="match status" value="1"/>
</dbReference>
<feature type="binding site" evidence="8">
    <location>
        <position position="62"/>
    </location>
    <ligand>
        <name>tRNA</name>
        <dbReference type="ChEBI" id="CHEBI:17843"/>
    </ligand>
</feature>
<dbReference type="GO" id="GO:0072344">
    <property type="term" value="P:rescue of stalled ribosome"/>
    <property type="evidence" value="ECO:0007669"/>
    <property type="project" value="UniProtKB-UniRule"/>
</dbReference>
<accession>A0A418Q9P2</accession>
<dbReference type="InterPro" id="IPR001328">
    <property type="entry name" value="Pept_tRNA_hydro"/>
</dbReference>
<evidence type="ECO:0000256" key="11">
    <source>
        <dbReference type="SAM" id="MobiDB-lite"/>
    </source>
</evidence>
<evidence type="ECO:0000256" key="9">
    <source>
        <dbReference type="RuleBase" id="RU000673"/>
    </source>
</evidence>
<dbReference type="Gene3D" id="3.40.50.1470">
    <property type="entry name" value="Peptidyl-tRNA hydrolase"/>
    <property type="match status" value="1"/>
</dbReference>
<evidence type="ECO:0000256" key="8">
    <source>
        <dbReference type="HAMAP-Rule" id="MF_00083"/>
    </source>
</evidence>
<proteinExistence type="inferred from homology"/>